<dbReference type="Proteomes" id="UP001177769">
    <property type="component" value="Chromosome"/>
</dbReference>
<dbReference type="RefSeq" id="WP_285233824.1">
    <property type="nucleotide sequence ID" value="NZ_CP116346.1"/>
</dbReference>
<sequence length="132" mass="14425">MSSNALAQGHELDAVRVPLQNYLRAHESGEADWMRKAFAADARIVGQLNGQPIAWSVEQYAARFGGKPAADEAQRRRSVEILDLSGDAALAKVVLDYPTMRFVDHMALLKIAGEWKIVSKTFHAQPQAAAAP</sequence>
<keyword evidence="2" id="KW-1185">Reference proteome</keyword>
<dbReference type="SUPFAM" id="SSF54427">
    <property type="entry name" value="NTF2-like"/>
    <property type="match status" value="1"/>
</dbReference>
<protein>
    <submittedName>
        <fullName evidence="1">Nuclear transport factor 2 family protein</fullName>
    </submittedName>
</protein>
<dbReference type="Pfam" id="PF12893">
    <property type="entry name" value="Lumazine_bd_2"/>
    <property type="match status" value="1"/>
</dbReference>
<dbReference type="KEGG" id="pais:PFX98_03670"/>
<organism evidence="1 2">
    <name type="scientific">Paucibacter sediminis</name>
    <dbReference type="NCBI Taxonomy" id="3019553"/>
    <lineage>
        <taxon>Bacteria</taxon>
        <taxon>Pseudomonadati</taxon>
        <taxon>Pseudomonadota</taxon>
        <taxon>Betaproteobacteria</taxon>
        <taxon>Burkholderiales</taxon>
        <taxon>Sphaerotilaceae</taxon>
        <taxon>Roseateles</taxon>
    </lineage>
</organism>
<accession>A0AA95NHV0</accession>
<dbReference type="EMBL" id="CP116346">
    <property type="protein sequence ID" value="WIT12723.1"/>
    <property type="molecule type" value="Genomic_DNA"/>
</dbReference>
<reference evidence="1" key="1">
    <citation type="submission" date="2023-01" db="EMBL/GenBank/DDBJ databases">
        <title>Whole genome sequence of Paucibacter sp. S2-9 isolated from pond sediment.</title>
        <authorList>
            <person name="Jung J.Y."/>
        </authorList>
    </citation>
    <scope>NUCLEOTIDE SEQUENCE</scope>
    <source>
        <strain evidence="1">S2-9</strain>
    </source>
</reference>
<gene>
    <name evidence="1" type="ORF">PFX98_03670</name>
</gene>
<evidence type="ECO:0000313" key="2">
    <source>
        <dbReference type="Proteomes" id="UP001177769"/>
    </source>
</evidence>
<dbReference type="InterPro" id="IPR039437">
    <property type="entry name" value="FrzH/put_lumazine-bd"/>
</dbReference>
<dbReference type="AlphaFoldDB" id="A0AA95NHV0"/>
<proteinExistence type="predicted"/>
<dbReference type="InterPro" id="IPR032710">
    <property type="entry name" value="NTF2-like_dom_sf"/>
</dbReference>
<evidence type="ECO:0000313" key="1">
    <source>
        <dbReference type="EMBL" id="WIT12723.1"/>
    </source>
</evidence>
<name>A0AA95NHV0_9BURK</name>
<dbReference type="Gene3D" id="3.10.450.50">
    <property type="match status" value="1"/>
</dbReference>